<dbReference type="AlphaFoldDB" id="A0A5B2WXN5"/>
<comment type="caution">
    <text evidence="2">The sequence shown here is derived from an EMBL/GenBank/DDBJ whole genome shotgun (WGS) entry which is preliminary data.</text>
</comment>
<dbReference type="PROSITE" id="PS00622">
    <property type="entry name" value="HTH_LUXR_1"/>
    <property type="match status" value="1"/>
</dbReference>
<dbReference type="RefSeq" id="WP_149852860.1">
    <property type="nucleotide sequence ID" value="NZ_VUOB01000056.1"/>
</dbReference>
<sequence length="896" mass="93805">MPTDPARHTPPTQLTAFVGRAVELSAIAGSLSDTRLVTVVGPGGCGKTRLAVEAASRAATRWPDGVCWVDLTATSDPAAVPELLAAAADLFHTPGDGALPALGRQLGDRRMLVCLDNCEHVLAAAAELAAGLLRACPGVTVLATSREPLGVAGESVWRVPPLTADDAVALFEARSTGVAESDQARDAVRTACVRLDGIPLAIELAAAWSGTLSAQEILDGLDDRFALLVRGPRGVAARHQTLAASMAWSHDLLDDADRVLFRRLGVFHGGFTLATARSVCGFDGTDVLGGLRRLVDKSLVSADTRGRVARYRMLETIRQYAAARLAAAGEREAVADRHLDAFLALVEDLAPLLDRDKDAWREAVGAEQENLRAALDLGLSTADPARGRALAAALPWLWHLNGRGHDGLAFLRRAIDLGAAERSATQARLLVGLALVADTTRPAGLTYDAAQAALEIATEVDDARSACLARLLRAVGGFFQDFDGAAALAEEAGSQAREIGDGFVADGATALLGIILHLRDRHEEAVPVLREAVDGLVRRGDRGVASTALGFLADSALCAGDLAAARDLAADAVRTALPLADHHRVGSATSTLATVVGLSGRLAEACAVLDPVVRLVEGADPPPFVPGLARAMGFLRLWSGRPAEAVEWFRRETDWLGIAGDEHLAPQTLTGLAAALRATGDTDGAASACDRALAAARSTGMPRVTADALAQLAFLAAPTDPARAESLHHEALALRADHGIWLSCVDSLEALAAQSESPAEATRLLAACDRARAEFGYPRTVDRPEVAAGLLAALGDEAYRAASAEGRELGLPDAVAYARRARGKRGRPTSGWASLTPTEQSVVRLAVEGLSNPDIGTRLFMSRSTVKTHLSHVYAKLSVTNRTELATVAGPHLANF</sequence>
<dbReference type="PANTHER" id="PTHR47691:SF3">
    <property type="entry name" value="HTH-TYPE TRANSCRIPTIONAL REGULATOR RV0890C-RELATED"/>
    <property type="match status" value="1"/>
</dbReference>
<gene>
    <name evidence="2" type="ORF">F0L68_28195</name>
</gene>
<dbReference type="SUPFAM" id="SSF48452">
    <property type="entry name" value="TPR-like"/>
    <property type="match status" value="2"/>
</dbReference>
<organism evidence="2 3">
    <name type="scientific">Solihabitans fulvus</name>
    <dbReference type="NCBI Taxonomy" id="1892852"/>
    <lineage>
        <taxon>Bacteria</taxon>
        <taxon>Bacillati</taxon>
        <taxon>Actinomycetota</taxon>
        <taxon>Actinomycetes</taxon>
        <taxon>Pseudonocardiales</taxon>
        <taxon>Pseudonocardiaceae</taxon>
        <taxon>Solihabitans</taxon>
    </lineage>
</organism>
<dbReference type="Proteomes" id="UP000323454">
    <property type="component" value="Unassembled WGS sequence"/>
</dbReference>
<reference evidence="2 3" key="1">
    <citation type="submission" date="2019-09" db="EMBL/GenBank/DDBJ databases">
        <title>Goodfellowia gen. nov., a new genus of the Pseudonocardineae related to Actinoalloteichus, containing Goodfellowia coeruleoviolacea gen. nov., comb. nov. gen. nov., comb. nov.</title>
        <authorList>
            <person name="Labeda D."/>
        </authorList>
    </citation>
    <scope>NUCLEOTIDE SEQUENCE [LARGE SCALE GENOMIC DNA]</scope>
    <source>
        <strain evidence="2 3">AN110305</strain>
    </source>
</reference>
<dbReference type="InterPro" id="IPR036388">
    <property type="entry name" value="WH-like_DNA-bd_sf"/>
</dbReference>
<evidence type="ECO:0000313" key="2">
    <source>
        <dbReference type="EMBL" id="KAA2255452.1"/>
    </source>
</evidence>
<reference evidence="2 3" key="2">
    <citation type="submission" date="2019-09" db="EMBL/GenBank/DDBJ databases">
        <authorList>
            <person name="Jin C."/>
        </authorList>
    </citation>
    <scope>NUCLEOTIDE SEQUENCE [LARGE SCALE GENOMIC DNA]</scope>
    <source>
        <strain evidence="2 3">AN110305</strain>
    </source>
</reference>
<evidence type="ECO:0000259" key="1">
    <source>
        <dbReference type="PROSITE" id="PS50043"/>
    </source>
</evidence>
<dbReference type="GO" id="GO:0003677">
    <property type="term" value="F:DNA binding"/>
    <property type="evidence" value="ECO:0007669"/>
    <property type="project" value="InterPro"/>
</dbReference>
<protein>
    <submittedName>
        <fullName evidence="2">LuxR family transcriptional regulator</fullName>
    </submittedName>
</protein>
<name>A0A5B2WXN5_9PSEU</name>
<dbReference type="GO" id="GO:0006355">
    <property type="term" value="P:regulation of DNA-templated transcription"/>
    <property type="evidence" value="ECO:0007669"/>
    <property type="project" value="InterPro"/>
</dbReference>
<dbReference type="SUPFAM" id="SSF46894">
    <property type="entry name" value="C-terminal effector domain of the bipartite response regulators"/>
    <property type="match status" value="1"/>
</dbReference>
<dbReference type="EMBL" id="VUOB01000056">
    <property type="protein sequence ID" value="KAA2255452.1"/>
    <property type="molecule type" value="Genomic_DNA"/>
</dbReference>
<dbReference type="InterPro" id="IPR016032">
    <property type="entry name" value="Sig_transdc_resp-reg_C-effctor"/>
</dbReference>
<dbReference type="CDD" id="cd06170">
    <property type="entry name" value="LuxR_C_like"/>
    <property type="match status" value="1"/>
</dbReference>
<dbReference type="OrthoDB" id="9812579at2"/>
<evidence type="ECO:0000313" key="3">
    <source>
        <dbReference type="Proteomes" id="UP000323454"/>
    </source>
</evidence>
<dbReference type="PROSITE" id="PS50043">
    <property type="entry name" value="HTH_LUXR_2"/>
    <property type="match status" value="1"/>
</dbReference>
<dbReference type="InterPro" id="IPR027417">
    <property type="entry name" value="P-loop_NTPase"/>
</dbReference>
<dbReference type="InterPro" id="IPR000792">
    <property type="entry name" value="Tscrpt_reg_LuxR_C"/>
</dbReference>
<dbReference type="GO" id="GO:0043531">
    <property type="term" value="F:ADP binding"/>
    <property type="evidence" value="ECO:0007669"/>
    <property type="project" value="InterPro"/>
</dbReference>
<dbReference type="InterPro" id="IPR058852">
    <property type="entry name" value="HTH_77"/>
</dbReference>
<dbReference type="Gene3D" id="3.40.50.300">
    <property type="entry name" value="P-loop containing nucleotide triphosphate hydrolases"/>
    <property type="match status" value="1"/>
</dbReference>
<dbReference type="Pfam" id="PF00196">
    <property type="entry name" value="GerE"/>
    <property type="match status" value="1"/>
</dbReference>
<feature type="domain" description="HTH luxR-type" evidence="1">
    <location>
        <begin position="828"/>
        <end position="893"/>
    </location>
</feature>
<dbReference type="Gene3D" id="1.10.10.10">
    <property type="entry name" value="Winged helix-like DNA-binding domain superfamily/Winged helix DNA-binding domain"/>
    <property type="match status" value="1"/>
</dbReference>
<proteinExistence type="predicted"/>
<dbReference type="SUPFAM" id="SSF52540">
    <property type="entry name" value="P-loop containing nucleoside triphosphate hydrolases"/>
    <property type="match status" value="1"/>
</dbReference>
<dbReference type="Pfam" id="PF25872">
    <property type="entry name" value="HTH_77"/>
    <property type="match status" value="1"/>
</dbReference>
<dbReference type="SMART" id="SM00421">
    <property type="entry name" value="HTH_LUXR"/>
    <property type="match status" value="1"/>
</dbReference>
<dbReference type="Gene3D" id="1.25.40.10">
    <property type="entry name" value="Tetratricopeptide repeat domain"/>
    <property type="match status" value="2"/>
</dbReference>
<dbReference type="PRINTS" id="PR00038">
    <property type="entry name" value="HTHLUXR"/>
</dbReference>
<dbReference type="InterPro" id="IPR011990">
    <property type="entry name" value="TPR-like_helical_dom_sf"/>
</dbReference>
<dbReference type="PANTHER" id="PTHR47691">
    <property type="entry name" value="REGULATOR-RELATED"/>
    <property type="match status" value="1"/>
</dbReference>
<keyword evidence="3" id="KW-1185">Reference proteome</keyword>
<accession>A0A5B2WXN5</accession>